<comment type="subcellular location">
    <subcellularLocation>
        <location evidence="1">Cell membrane</location>
        <topology evidence="1">Multi-pass membrane protein</topology>
    </subcellularLocation>
</comment>
<keyword evidence="3" id="KW-1003">Cell membrane</keyword>
<dbReference type="Pfam" id="PF00892">
    <property type="entry name" value="EamA"/>
    <property type="match status" value="2"/>
</dbReference>
<organism evidence="9 10">
    <name type="scientific">Acidilutibacter cellobiosedens</name>
    <dbReference type="NCBI Taxonomy" id="2507161"/>
    <lineage>
        <taxon>Bacteria</taxon>
        <taxon>Bacillati</taxon>
        <taxon>Bacillota</taxon>
        <taxon>Tissierellia</taxon>
        <taxon>Tissierellales</taxon>
        <taxon>Acidilutibacteraceae</taxon>
        <taxon>Acidilutibacter</taxon>
    </lineage>
</organism>
<feature type="transmembrane region" description="Helical" evidence="7">
    <location>
        <begin position="123"/>
        <end position="141"/>
    </location>
</feature>
<evidence type="ECO:0000313" key="9">
    <source>
        <dbReference type="EMBL" id="QAT63058.1"/>
    </source>
</evidence>
<keyword evidence="4 7" id="KW-0812">Transmembrane</keyword>
<dbReference type="AlphaFoldDB" id="A0A410QGT3"/>
<sequence length="296" mass="32894">MEKVNKKSLYADISMIVVALIWGSSFVVTKNVLDHITPLYMLAFRFIIASALLILIFFKKVKKTKRDDLTAGFIIGIFLFLAFLAQTVGIEYTTAGKNAFITASNVVIVPFLYWLTSRKKPNIYEVIGAILCFVGIGVLSLDANLTMGLGDLLTLIGGFFYACHIVSVGYYSKKHDPILLTIFQFSVTAILSLIFALIFEPKVSSVTGEMIFPIVYLALFSTLIGFLIQNVAQKYTSSTHAAIILSMESVFGNIFSIIFLKEALSVRLFIGCLLILISVITTETKWSFLRKEIAEK</sequence>
<name>A0A410QGT3_9FIRM</name>
<dbReference type="KEGG" id="spoa:EQM13_16540"/>
<keyword evidence="10" id="KW-1185">Reference proteome</keyword>
<evidence type="ECO:0000256" key="7">
    <source>
        <dbReference type="SAM" id="Phobius"/>
    </source>
</evidence>
<dbReference type="PANTHER" id="PTHR42920:SF5">
    <property type="entry name" value="EAMA DOMAIN-CONTAINING PROTEIN"/>
    <property type="match status" value="1"/>
</dbReference>
<evidence type="ECO:0000259" key="8">
    <source>
        <dbReference type="Pfam" id="PF00892"/>
    </source>
</evidence>
<evidence type="ECO:0000256" key="4">
    <source>
        <dbReference type="ARBA" id="ARBA00022692"/>
    </source>
</evidence>
<dbReference type="RefSeq" id="WP_071139268.1">
    <property type="nucleotide sequence ID" value="NZ_CP035282.1"/>
</dbReference>
<feature type="transmembrane region" description="Helical" evidence="7">
    <location>
        <begin position="98"/>
        <end position="116"/>
    </location>
</feature>
<dbReference type="OrthoDB" id="9804865at2"/>
<proteinExistence type="inferred from homology"/>
<feature type="domain" description="EamA" evidence="8">
    <location>
        <begin position="11"/>
        <end position="140"/>
    </location>
</feature>
<keyword evidence="6 7" id="KW-0472">Membrane</keyword>
<feature type="transmembrane region" description="Helical" evidence="7">
    <location>
        <begin position="39"/>
        <end position="58"/>
    </location>
</feature>
<dbReference type="InterPro" id="IPR051258">
    <property type="entry name" value="Diverse_Substrate_Transporter"/>
</dbReference>
<dbReference type="GO" id="GO:0005886">
    <property type="term" value="C:plasma membrane"/>
    <property type="evidence" value="ECO:0007669"/>
    <property type="project" value="UniProtKB-SubCell"/>
</dbReference>
<feature type="transmembrane region" description="Helical" evidence="7">
    <location>
        <begin position="178"/>
        <end position="198"/>
    </location>
</feature>
<accession>A0A410QGT3</accession>
<evidence type="ECO:0000256" key="2">
    <source>
        <dbReference type="ARBA" id="ARBA00007362"/>
    </source>
</evidence>
<evidence type="ECO:0000256" key="1">
    <source>
        <dbReference type="ARBA" id="ARBA00004651"/>
    </source>
</evidence>
<evidence type="ECO:0000313" key="10">
    <source>
        <dbReference type="Proteomes" id="UP000287969"/>
    </source>
</evidence>
<dbReference type="EMBL" id="CP035282">
    <property type="protein sequence ID" value="QAT63058.1"/>
    <property type="molecule type" value="Genomic_DNA"/>
</dbReference>
<reference evidence="10" key="1">
    <citation type="submission" date="2019-01" db="EMBL/GenBank/DDBJ databases">
        <title>Draft genomes of a novel of Sporanaerobacter strains.</title>
        <authorList>
            <person name="Ma S."/>
        </authorList>
    </citation>
    <scope>NUCLEOTIDE SEQUENCE [LARGE SCALE GENOMIC DNA]</scope>
    <source>
        <strain evidence="10">NJN-17</strain>
    </source>
</reference>
<feature type="transmembrane region" description="Helical" evidence="7">
    <location>
        <begin position="153"/>
        <end position="171"/>
    </location>
</feature>
<protein>
    <submittedName>
        <fullName evidence="9">EamA family transporter</fullName>
    </submittedName>
</protein>
<keyword evidence="5 7" id="KW-1133">Transmembrane helix</keyword>
<dbReference type="InterPro" id="IPR000620">
    <property type="entry name" value="EamA_dom"/>
</dbReference>
<feature type="transmembrane region" description="Helical" evidence="7">
    <location>
        <begin position="70"/>
        <end position="92"/>
    </location>
</feature>
<feature type="domain" description="EamA" evidence="8">
    <location>
        <begin position="149"/>
        <end position="281"/>
    </location>
</feature>
<dbReference type="InterPro" id="IPR037185">
    <property type="entry name" value="EmrE-like"/>
</dbReference>
<dbReference type="Proteomes" id="UP000287969">
    <property type="component" value="Chromosome"/>
</dbReference>
<evidence type="ECO:0000256" key="3">
    <source>
        <dbReference type="ARBA" id="ARBA00022475"/>
    </source>
</evidence>
<evidence type="ECO:0000256" key="6">
    <source>
        <dbReference type="ARBA" id="ARBA00023136"/>
    </source>
</evidence>
<evidence type="ECO:0000256" key="5">
    <source>
        <dbReference type="ARBA" id="ARBA00022989"/>
    </source>
</evidence>
<feature type="transmembrane region" description="Helical" evidence="7">
    <location>
        <begin position="9"/>
        <end position="27"/>
    </location>
</feature>
<comment type="similarity">
    <text evidence="2">Belongs to the EamA transporter family.</text>
</comment>
<dbReference type="SUPFAM" id="SSF103481">
    <property type="entry name" value="Multidrug resistance efflux transporter EmrE"/>
    <property type="match status" value="2"/>
</dbReference>
<feature type="transmembrane region" description="Helical" evidence="7">
    <location>
        <begin position="210"/>
        <end position="228"/>
    </location>
</feature>
<gene>
    <name evidence="9" type="ORF">EQM13_16540</name>
</gene>
<feature type="transmembrane region" description="Helical" evidence="7">
    <location>
        <begin position="266"/>
        <end position="288"/>
    </location>
</feature>
<feature type="transmembrane region" description="Helical" evidence="7">
    <location>
        <begin position="240"/>
        <end position="260"/>
    </location>
</feature>
<dbReference type="PANTHER" id="PTHR42920">
    <property type="entry name" value="OS03G0707200 PROTEIN-RELATED"/>
    <property type="match status" value="1"/>
</dbReference>